<feature type="transmembrane region" description="Helical" evidence="1">
    <location>
        <begin position="75"/>
        <end position="94"/>
    </location>
</feature>
<evidence type="ECO:0000256" key="1">
    <source>
        <dbReference type="SAM" id="Phobius"/>
    </source>
</evidence>
<evidence type="ECO:0000313" key="3">
    <source>
        <dbReference type="EMBL" id="MBB6671118.1"/>
    </source>
</evidence>
<feature type="domain" description="VanZ-like" evidence="2">
    <location>
        <begin position="13"/>
        <end position="123"/>
    </location>
</feature>
<dbReference type="Pfam" id="PF04892">
    <property type="entry name" value="VanZ"/>
    <property type="match status" value="1"/>
</dbReference>
<keyword evidence="1" id="KW-0812">Transmembrane</keyword>
<name>A0A7X0RP47_9BACL</name>
<proteinExistence type="predicted"/>
<dbReference type="Proteomes" id="UP000547209">
    <property type="component" value="Unassembled WGS sequence"/>
</dbReference>
<accession>A0A7X0RP47</accession>
<organism evidence="3 4">
    <name type="scientific">Cohnella nanjingensis</name>
    <dbReference type="NCBI Taxonomy" id="1387779"/>
    <lineage>
        <taxon>Bacteria</taxon>
        <taxon>Bacillati</taxon>
        <taxon>Bacillota</taxon>
        <taxon>Bacilli</taxon>
        <taxon>Bacillales</taxon>
        <taxon>Paenibacillaceae</taxon>
        <taxon>Cohnella</taxon>
    </lineage>
</organism>
<comment type="caution">
    <text evidence="3">The sequence shown here is derived from an EMBL/GenBank/DDBJ whole genome shotgun (WGS) entry which is preliminary data.</text>
</comment>
<protein>
    <submittedName>
        <fullName evidence="3">VanZ family protein</fullName>
    </submittedName>
</protein>
<keyword evidence="1" id="KW-1133">Transmembrane helix</keyword>
<dbReference type="EMBL" id="JACJVP010000017">
    <property type="protein sequence ID" value="MBB6671118.1"/>
    <property type="molecule type" value="Genomic_DNA"/>
</dbReference>
<sequence>MTAPLWRWLPAAACMLIIFLLSARTGNQLDGWLPWAQELFPGLKSFDPVHYFAYFVLALTFAYGFGFRRIDARRALYVILLSIAYGATDEWHQAYVPGRSPDWADLLHDGIGAAAAAVVLVVWRLWRLRGSRTRNYSG</sequence>
<feature type="transmembrane region" description="Helical" evidence="1">
    <location>
        <begin position="106"/>
        <end position="126"/>
    </location>
</feature>
<dbReference type="AlphaFoldDB" id="A0A7X0RP47"/>
<dbReference type="NCBIfam" id="NF037970">
    <property type="entry name" value="vanZ_1"/>
    <property type="match status" value="1"/>
</dbReference>
<gene>
    <name evidence="3" type="primary">vanZ</name>
    <name evidence="3" type="ORF">H7C19_10505</name>
</gene>
<keyword evidence="4" id="KW-1185">Reference proteome</keyword>
<dbReference type="InterPro" id="IPR006976">
    <property type="entry name" value="VanZ-like"/>
</dbReference>
<evidence type="ECO:0000313" key="4">
    <source>
        <dbReference type="Proteomes" id="UP000547209"/>
    </source>
</evidence>
<feature type="transmembrane region" description="Helical" evidence="1">
    <location>
        <begin position="49"/>
        <end position="68"/>
    </location>
</feature>
<keyword evidence="1" id="KW-0472">Membrane</keyword>
<reference evidence="3 4" key="1">
    <citation type="submission" date="2020-08" db="EMBL/GenBank/DDBJ databases">
        <title>Cohnella phylogeny.</title>
        <authorList>
            <person name="Dunlap C."/>
        </authorList>
    </citation>
    <scope>NUCLEOTIDE SEQUENCE [LARGE SCALE GENOMIC DNA]</scope>
    <source>
        <strain evidence="3 4">DSM 28246</strain>
    </source>
</reference>
<evidence type="ECO:0000259" key="2">
    <source>
        <dbReference type="Pfam" id="PF04892"/>
    </source>
</evidence>